<dbReference type="AlphaFoldDB" id="A0A9W4E0R5"/>
<dbReference type="Proteomes" id="UP001152519">
    <property type="component" value="Unassembled WGS sequence"/>
</dbReference>
<name>A0A9W4E0R5_9ACTN</name>
<comment type="caution">
    <text evidence="2">The sequence shown here is derived from an EMBL/GenBank/DDBJ whole genome shotgun (WGS) entry which is preliminary data.</text>
</comment>
<evidence type="ECO:0000313" key="3">
    <source>
        <dbReference type="Proteomes" id="UP001152519"/>
    </source>
</evidence>
<evidence type="ECO:0000256" key="1">
    <source>
        <dbReference type="SAM" id="MobiDB-lite"/>
    </source>
</evidence>
<accession>A0A9W4E0R5</accession>
<keyword evidence="3" id="KW-1185">Reference proteome</keyword>
<feature type="region of interest" description="Disordered" evidence="1">
    <location>
        <begin position="66"/>
        <end position="91"/>
    </location>
</feature>
<organism evidence="2 3">
    <name type="scientific">Actinacidiphila cocklensis</name>
    <dbReference type="NCBI Taxonomy" id="887465"/>
    <lineage>
        <taxon>Bacteria</taxon>
        <taxon>Bacillati</taxon>
        <taxon>Actinomycetota</taxon>
        <taxon>Actinomycetes</taxon>
        <taxon>Kitasatosporales</taxon>
        <taxon>Streptomycetaceae</taxon>
        <taxon>Actinacidiphila</taxon>
    </lineage>
</organism>
<reference evidence="2" key="1">
    <citation type="submission" date="2021-05" db="EMBL/GenBank/DDBJ databases">
        <authorList>
            <person name="Arsene-Ploetze F."/>
        </authorList>
    </citation>
    <scope>NUCLEOTIDE SEQUENCE</scope>
    <source>
        <strain evidence="2">DSM 42138</strain>
    </source>
</reference>
<gene>
    <name evidence="2" type="ORF">SCOCK_900004</name>
</gene>
<evidence type="ECO:0000313" key="2">
    <source>
        <dbReference type="EMBL" id="CAG6399453.1"/>
    </source>
</evidence>
<sequence>MECVVDLAHALLPVVRCVVALGVPGRVVLLLHQLHSPEQRLCAFVLDHAGRDPEPERARRRLPRRAVRQDVQRGGAGGRVNRAARQQRDRQQRVLVEHHGAGRRGLSVRRQRRLHQLPVHYGLASGARWAETGSGGGLVLWAAGQWAQECDSA</sequence>
<proteinExistence type="predicted"/>
<dbReference type="EMBL" id="CAJSLV010000126">
    <property type="protein sequence ID" value="CAG6399453.1"/>
    <property type="molecule type" value="Genomic_DNA"/>
</dbReference>
<protein>
    <submittedName>
        <fullName evidence="2">Uncharacterized protein</fullName>
    </submittedName>
</protein>